<feature type="binding site" evidence="6">
    <location>
        <position position="59"/>
    </location>
    <ligand>
        <name>molybdate</name>
        <dbReference type="ChEBI" id="CHEBI:36264"/>
    </ligand>
</feature>
<dbReference type="NCBIfam" id="TIGR01256">
    <property type="entry name" value="modA"/>
    <property type="match status" value="1"/>
</dbReference>
<dbReference type="CDD" id="cd13539">
    <property type="entry name" value="PBP2_AvModA"/>
    <property type="match status" value="1"/>
</dbReference>
<dbReference type="Proteomes" id="UP000664122">
    <property type="component" value="Unassembled WGS sequence"/>
</dbReference>
<dbReference type="GO" id="GO:0030973">
    <property type="term" value="F:molybdate ion binding"/>
    <property type="evidence" value="ECO:0007669"/>
    <property type="project" value="InterPro"/>
</dbReference>
<dbReference type="EMBL" id="JAFMPP010000020">
    <property type="protein sequence ID" value="MBO0664332.1"/>
    <property type="molecule type" value="Genomic_DNA"/>
</dbReference>
<dbReference type="PIRSF" id="PIRSF004846">
    <property type="entry name" value="ModA"/>
    <property type="match status" value="1"/>
</dbReference>
<dbReference type="InterPro" id="IPR005950">
    <property type="entry name" value="ModA"/>
</dbReference>
<accession>A0A939FZF6</accession>
<sequence length="253" mass="26265">MSRFISLAAAALMLVFADPASAASTVVAVAANFTEPAKKIAAAFEKKTGDTVTLSFGSTGSLYTQVSQGAPYEVFLAADQARPKRAVEKGFAVKDSEFTYAVGALVLYSLKPGLVTGPEVLKAGRFSKLAIANPDTAPYGKAAIETISKLGISGTLSDKIVKGNNIAQAYQFVASGNADLGFVALSQVIKTKGGSRWIVPAKDHTPIRQDAVLLNTGKTNPAAKAFIDFLKGPEAAKIIKSYGYRPADGAASG</sequence>
<evidence type="ECO:0000256" key="1">
    <source>
        <dbReference type="ARBA" id="ARBA00009175"/>
    </source>
</evidence>
<feature type="binding site" evidence="6">
    <location>
        <position position="166"/>
    </location>
    <ligand>
        <name>molybdate</name>
        <dbReference type="ChEBI" id="CHEBI:36264"/>
    </ligand>
</feature>
<dbReference type="PANTHER" id="PTHR30632">
    <property type="entry name" value="MOLYBDATE-BINDING PERIPLASMIC PROTEIN"/>
    <property type="match status" value="1"/>
</dbReference>
<dbReference type="Gene3D" id="3.40.190.10">
    <property type="entry name" value="Periplasmic binding protein-like II"/>
    <property type="match status" value="2"/>
</dbReference>
<dbReference type="GO" id="GO:0046872">
    <property type="term" value="F:metal ion binding"/>
    <property type="evidence" value="ECO:0007669"/>
    <property type="project" value="UniProtKB-KW"/>
</dbReference>
<name>A0A939FZF6_9HYPH</name>
<feature type="chain" id="PRO_5036749605" evidence="7">
    <location>
        <begin position="23"/>
        <end position="253"/>
    </location>
</feature>
<dbReference type="InterPro" id="IPR050682">
    <property type="entry name" value="ModA/WtpA"/>
</dbReference>
<dbReference type="SUPFAM" id="SSF53850">
    <property type="entry name" value="Periplasmic binding protein-like II"/>
    <property type="match status" value="1"/>
</dbReference>
<gene>
    <name evidence="8" type="primary">modA</name>
    <name evidence="8" type="ORF">J1C48_17260</name>
</gene>
<keyword evidence="2 6" id="KW-0500">Molybdenum</keyword>
<evidence type="ECO:0000256" key="7">
    <source>
        <dbReference type="SAM" id="SignalP"/>
    </source>
</evidence>
<comment type="subunit">
    <text evidence="5">The complex is composed of two ATP-binding proteins (ModC), two transmembrane proteins (ModB) and a solute-binding protein (ModA).</text>
</comment>
<organism evidence="8 9">
    <name type="scientific">Jiella flava</name>
    <dbReference type="NCBI Taxonomy" id="2816857"/>
    <lineage>
        <taxon>Bacteria</taxon>
        <taxon>Pseudomonadati</taxon>
        <taxon>Pseudomonadota</taxon>
        <taxon>Alphaproteobacteria</taxon>
        <taxon>Hyphomicrobiales</taxon>
        <taxon>Aurantimonadaceae</taxon>
        <taxon>Jiella</taxon>
    </lineage>
</organism>
<evidence type="ECO:0000256" key="2">
    <source>
        <dbReference type="ARBA" id="ARBA00022505"/>
    </source>
</evidence>
<dbReference type="InterPro" id="IPR044084">
    <property type="entry name" value="AvModA-like_subst-bd"/>
</dbReference>
<dbReference type="FunFam" id="3.40.190.10:FF:000035">
    <property type="entry name" value="Molybdate ABC transporter substrate-binding protein"/>
    <property type="match status" value="1"/>
</dbReference>
<dbReference type="PANTHER" id="PTHR30632:SF14">
    <property type="entry name" value="TUNGSTATE_MOLYBDATE_CHROMATE-BINDING PROTEIN MODA"/>
    <property type="match status" value="1"/>
</dbReference>
<evidence type="ECO:0000256" key="4">
    <source>
        <dbReference type="ARBA" id="ARBA00022729"/>
    </source>
</evidence>
<protein>
    <submittedName>
        <fullName evidence="8">Molybdate ABC transporter substrate-binding protein</fullName>
    </submittedName>
</protein>
<keyword evidence="4 7" id="KW-0732">Signal</keyword>
<keyword evidence="3 6" id="KW-0479">Metal-binding</keyword>
<dbReference type="Pfam" id="PF13531">
    <property type="entry name" value="SBP_bac_11"/>
    <property type="match status" value="1"/>
</dbReference>
<dbReference type="AlphaFoldDB" id="A0A939FZF6"/>
<dbReference type="RefSeq" id="WP_207259251.1">
    <property type="nucleotide sequence ID" value="NZ_JAFMPP010000020.1"/>
</dbReference>
<evidence type="ECO:0000256" key="6">
    <source>
        <dbReference type="PIRSR" id="PIRSR004846-1"/>
    </source>
</evidence>
<keyword evidence="9" id="KW-1185">Reference proteome</keyword>
<evidence type="ECO:0000256" key="3">
    <source>
        <dbReference type="ARBA" id="ARBA00022723"/>
    </source>
</evidence>
<dbReference type="GO" id="GO:0015689">
    <property type="term" value="P:molybdate ion transport"/>
    <property type="evidence" value="ECO:0007669"/>
    <property type="project" value="InterPro"/>
</dbReference>
<evidence type="ECO:0000256" key="5">
    <source>
        <dbReference type="ARBA" id="ARBA00062515"/>
    </source>
</evidence>
<proteinExistence type="inferred from homology"/>
<evidence type="ECO:0000313" key="9">
    <source>
        <dbReference type="Proteomes" id="UP000664122"/>
    </source>
</evidence>
<comment type="caution">
    <text evidence="8">The sequence shown here is derived from an EMBL/GenBank/DDBJ whole genome shotgun (WGS) entry which is preliminary data.</text>
</comment>
<comment type="similarity">
    <text evidence="1">Belongs to the bacterial solute-binding protein ModA family.</text>
</comment>
<reference evidence="8" key="1">
    <citation type="submission" date="2021-03" db="EMBL/GenBank/DDBJ databases">
        <title>Whole genome sequence of Jiella sp. CQZ9-1.</title>
        <authorList>
            <person name="Tuo L."/>
        </authorList>
    </citation>
    <scope>NUCLEOTIDE SEQUENCE</scope>
    <source>
        <strain evidence="8">CQZ9-1</strain>
    </source>
</reference>
<evidence type="ECO:0000313" key="8">
    <source>
        <dbReference type="EMBL" id="MBO0664332.1"/>
    </source>
</evidence>
<dbReference type="GO" id="GO:1901359">
    <property type="term" value="F:tungstate binding"/>
    <property type="evidence" value="ECO:0007669"/>
    <property type="project" value="UniProtKB-ARBA"/>
</dbReference>
<feature type="signal peptide" evidence="7">
    <location>
        <begin position="1"/>
        <end position="22"/>
    </location>
</feature>